<evidence type="ECO:0000313" key="2">
    <source>
        <dbReference type="Proteomes" id="UP000715781"/>
    </source>
</evidence>
<accession>A0A951Q8A4</accession>
<name>A0A951Q8A4_9NOST</name>
<sequence>MFTHDERGEIFRVSLNRNQSGELEYSLINVGDIEKKDIQFWHDCNQILQEIIEEQQQSIRHSLGMSL</sequence>
<dbReference type="Proteomes" id="UP000715781">
    <property type="component" value="Unassembled WGS sequence"/>
</dbReference>
<reference evidence="1" key="1">
    <citation type="submission" date="2021-05" db="EMBL/GenBank/DDBJ databases">
        <authorList>
            <person name="Pietrasiak N."/>
            <person name="Ward R."/>
            <person name="Stajich J.E."/>
            <person name="Kurbessoian T."/>
        </authorList>
    </citation>
    <scope>NUCLEOTIDE SEQUENCE</scope>
    <source>
        <strain evidence="1">JT2-VF2</strain>
    </source>
</reference>
<proteinExistence type="predicted"/>
<dbReference type="AlphaFoldDB" id="A0A951Q8A4"/>
<dbReference type="EMBL" id="JAHHHN010000083">
    <property type="protein sequence ID" value="MBW4566421.1"/>
    <property type="molecule type" value="Genomic_DNA"/>
</dbReference>
<protein>
    <submittedName>
        <fullName evidence="1">Uncharacterized protein</fullName>
    </submittedName>
</protein>
<organism evidence="1 2">
    <name type="scientific">Mojavia pulchra JT2-VF2</name>
    <dbReference type="NCBI Taxonomy" id="287848"/>
    <lineage>
        <taxon>Bacteria</taxon>
        <taxon>Bacillati</taxon>
        <taxon>Cyanobacteriota</taxon>
        <taxon>Cyanophyceae</taxon>
        <taxon>Nostocales</taxon>
        <taxon>Nostocaceae</taxon>
    </lineage>
</organism>
<reference evidence="1" key="2">
    <citation type="journal article" date="2022" name="Microbiol. Resour. Announc.">
        <title>Metagenome Sequencing to Explore Phylogenomics of Terrestrial Cyanobacteria.</title>
        <authorList>
            <person name="Ward R.D."/>
            <person name="Stajich J.E."/>
            <person name="Johansen J.R."/>
            <person name="Huntemann M."/>
            <person name="Clum A."/>
            <person name="Foster B."/>
            <person name="Foster B."/>
            <person name="Roux S."/>
            <person name="Palaniappan K."/>
            <person name="Varghese N."/>
            <person name="Mukherjee S."/>
            <person name="Reddy T.B.K."/>
            <person name="Daum C."/>
            <person name="Copeland A."/>
            <person name="Chen I.A."/>
            <person name="Ivanova N.N."/>
            <person name="Kyrpides N.C."/>
            <person name="Shapiro N."/>
            <person name="Eloe-Fadrosh E.A."/>
            <person name="Pietrasiak N."/>
        </authorList>
    </citation>
    <scope>NUCLEOTIDE SEQUENCE</scope>
    <source>
        <strain evidence="1">JT2-VF2</strain>
    </source>
</reference>
<gene>
    <name evidence="1" type="ORF">KME32_36310</name>
</gene>
<comment type="caution">
    <text evidence="1">The sequence shown here is derived from an EMBL/GenBank/DDBJ whole genome shotgun (WGS) entry which is preliminary data.</text>
</comment>
<evidence type="ECO:0000313" key="1">
    <source>
        <dbReference type="EMBL" id="MBW4566421.1"/>
    </source>
</evidence>